<dbReference type="Proteomes" id="UP000504631">
    <property type="component" value="Unplaced"/>
</dbReference>
<organism evidence="2 4">
    <name type="scientific">Bombus vosnesenskii</name>
    <dbReference type="NCBI Taxonomy" id="207650"/>
    <lineage>
        <taxon>Eukaryota</taxon>
        <taxon>Metazoa</taxon>
        <taxon>Ecdysozoa</taxon>
        <taxon>Arthropoda</taxon>
        <taxon>Hexapoda</taxon>
        <taxon>Insecta</taxon>
        <taxon>Pterygota</taxon>
        <taxon>Neoptera</taxon>
        <taxon>Endopterygota</taxon>
        <taxon>Hymenoptera</taxon>
        <taxon>Apocrita</taxon>
        <taxon>Aculeata</taxon>
        <taxon>Apoidea</taxon>
        <taxon>Anthophila</taxon>
        <taxon>Apidae</taxon>
        <taxon>Bombus</taxon>
        <taxon>Pyrobombus</taxon>
    </lineage>
</organism>
<dbReference type="GO" id="GO:0005634">
    <property type="term" value="C:nucleus"/>
    <property type="evidence" value="ECO:0007669"/>
    <property type="project" value="InterPro"/>
</dbReference>
<name>A0A6J3LJH5_9HYME</name>
<accession>A0A6J3LJH5</accession>
<evidence type="ECO:0000256" key="1">
    <source>
        <dbReference type="SAM" id="MobiDB-lite"/>
    </source>
</evidence>
<dbReference type="RefSeq" id="XP_033365540.1">
    <property type="nucleotide sequence ID" value="XM_033509649.1"/>
</dbReference>
<reference evidence="3 4" key="1">
    <citation type="submission" date="2025-04" db="UniProtKB">
        <authorList>
            <consortium name="RefSeq"/>
        </authorList>
    </citation>
    <scope>IDENTIFICATION</scope>
    <source>
        <tissue evidence="3 4">Muscle</tissue>
    </source>
</reference>
<sequence>MATIDDFSNIKISTSDLLVFQRELIQEKELLQNILTKIDDQISSLQVEQLHLLGLVNKSLKGTKTKSPSQSIKYQSTNDNQQDSTSKSLDLAVPSTSRYYEEEMEDEDD</sequence>
<keyword evidence="2" id="KW-1185">Reference proteome</keyword>
<protein>
    <submittedName>
        <fullName evidence="3">Uncharacterized protein LOC117242742 isoform X1</fullName>
    </submittedName>
    <submittedName>
        <fullName evidence="4">Uncharacterized protein LOC117242742 isoform X2</fullName>
    </submittedName>
</protein>
<feature type="compositionally biased region" description="Polar residues" evidence="1">
    <location>
        <begin position="61"/>
        <end position="98"/>
    </location>
</feature>
<dbReference type="GO" id="GO:0006366">
    <property type="term" value="P:transcription by RNA polymerase II"/>
    <property type="evidence" value="ECO:0007669"/>
    <property type="project" value="InterPro"/>
</dbReference>
<dbReference type="GO" id="GO:0006384">
    <property type="term" value="P:transcription initiation at RNA polymerase III promoter"/>
    <property type="evidence" value="ECO:0007669"/>
    <property type="project" value="InterPro"/>
</dbReference>
<dbReference type="RefSeq" id="XP_033365542.1">
    <property type="nucleotide sequence ID" value="XM_033509651.1"/>
</dbReference>
<proteinExistence type="predicted"/>
<gene>
    <name evidence="3 4" type="primary">LOC117242742</name>
</gene>
<dbReference type="Pfam" id="PF15497">
    <property type="entry name" value="SNAPC5"/>
    <property type="match status" value="1"/>
</dbReference>
<evidence type="ECO:0000313" key="2">
    <source>
        <dbReference type="Proteomes" id="UP000504631"/>
    </source>
</evidence>
<evidence type="ECO:0000313" key="3">
    <source>
        <dbReference type="RefSeq" id="XP_033365540.1"/>
    </source>
</evidence>
<dbReference type="GeneID" id="117242742"/>
<feature type="region of interest" description="Disordered" evidence="1">
    <location>
        <begin position="61"/>
        <end position="109"/>
    </location>
</feature>
<dbReference type="KEGG" id="bvk:117242742"/>
<evidence type="ECO:0000313" key="4">
    <source>
        <dbReference type="RefSeq" id="XP_033365542.1"/>
    </source>
</evidence>
<dbReference type="InterPro" id="IPR029138">
    <property type="entry name" value="SNAPC5"/>
</dbReference>
<dbReference type="AlphaFoldDB" id="A0A6J3LJH5"/>